<organism evidence="1 2">
    <name type="scientific">Tianweitania populi</name>
    <dbReference type="NCBI Taxonomy" id="1607949"/>
    <lineage>
        <taxon>Bacteria</taxon>
        <taxon>Pseudomonadati</taxon>
        <taxon>Pseudomonadota</taxon>
        <taxon>Alphaproteobacteria</taxon>
        <taxon>Hyphomicrobiales</taxon>
        <taxon>Phyllobacteriaceae</taxon>
        <taxon>Tianweitania</taxon>
    </lineage>
</organism>
<reference evidence="1" key="1">
    <citation type="journal article" date="2014" name="Int. J. Syst. Evol. Microbiol.">
        <title>Complete genome sequence of Corynebacterium casei LMG S-19264T (=DSM 44701T), isolated from a smear-ripened cheese.</title>
        <authorList>
            <consortium name="US DOE Joint Genome Institute (JGI-PGF)"/>
            <person name="Walter F."/>
            <person name="Albersmeier A."/>
            <person name="Kalinowski J."/>
            <person name="Ruckert C."/>
        </authorList>
    </citation>
    <scope>NUCLEOTIDE SEQUENCE</scope>
    <source>
        <strain evidence="1">KCTC 42249</strain>
    </source>
</reference>
<name>A0A8J3DMY7_9HYPH</name>
<comment type="caution">
    <text evidence="1">The sequence shown here is derived from an EMBL/GenBank/DDBJ whole genome shotgun (WGS) entry which is preliminary data.</text>
</comment>
<dbReference type="AlphaFoldDB" id="A0A8J3DMY7"/>
<accession>A0A8J3DMY7</accession>
<evidence type="ECO:0000313" key="2">
    <source>
        <dbReference type="Proteomes" id="UP000630142"/>
    </source>
</evidence>
<dbReference type="Proteomes" id="UP000630142">
    <property type="component" value="Unassembled WGS sequence"/>
</dbReference>
<evidence type="ECO:0000313" key="1">
    <source>
        <dbReference type="EMBL" id="GHD10457.1"/>
    </source>
</evidence>
<sequence>MSLMAALPMYDWFEVHHEVDAQWKVVRDRLRREGIDAPDALTRDVDLATLWRDPNLIFAQTCWGPLELGLSEAVIVLGQSDYSPFEGGSGPLYSSAYLMRKGEGSPVQAPSGNEAIVPLDLLRGRRFIYNSEDSLSGFISPMRDLQALGQSIEIFSEARASGAHRESGLAIARGDADVCACDCRSWSLFQRFEPEAAAKLHPVGWTAKRTGQPFIMSPALQRYEATVRAAIAEAGMFAAELPGAPRVA</sequence>
<protein>
    <submittedName>
        <fullName evidence="1">Phosphate ABC transporter substrate-binding protein</fullName>
    </submittedName>
</protein>
<proteinExistence type="predicted"/>
<dbReference type="RefSeq" id="WP_189502548.1">
    <property type="nucleotide sequence ID" value="NZ_JBHRUN010000002.1"/>
</dbReference>
<reference evidence="1" key="2">
    <citation type="submission" date="2020-09" db="EMBL/GenBank/DDBJ databases">
        <authorList>
            <person name="Sun Q."/>
            <person name="Kim S."/>
        </authorList>
    </citation>
    <scope>NUCLEOTIDE SEQUENCE</scope>
    <source>
        <strain evidence="1">KCTC 42249</strain>
    </source>
</reference>
<keyword evidence="2" id="KW-1185">Reference proteome</keyword>
<dbReference type="Gene3D" id="3.40.190.10">
    <property type="entry name" value="Periplasmic binding protein-like II"/>
    <property type="match status" value="1"/>
</dbReference>
<dbReference type="PANTHER" id="PTHR35841">
    <property type="entry name" value="PHOSPHONATES-BINDING PERIPLASMIC PROTEIN"/>
    <property type="match status" value="1"/>
</dbReference>
<gene>
    <name evidence="1" type="ORF">GCM10016234_12340</name>
</gene>
<dbReference type="PANTHER" id="PTHR35841:SF1">
    <property type="entry name" value="PHOSPHONATES-BINDING PERIPLASMIC PROTEIN"/>
    <property type="match status" value="1"/>
</dbReference>
<dbReference type="EMBL" id="BMZQ01000001">
    <property type="protein sequence ID" value="GHD10457.1"/>
    <property type="molecule type" value="Genomic_DNA"/>
</dbReference>
<dbReference type="Pfam" id="PF12974">
    <property type="entry name" value="Phosphonate-bd"/>
    <property type="match status" value="1"/>
</dbReference>